<organism evidence="3 4">
    <name type="scientific">Candidatus Clostridium radicumherbarum</name>
    <dbReference type="NCBI Taxonomy" id="3381662"/>
    <lineage>
        <taxon>Bacteria</taxon>
        <taxon>Bacillati</taxon>
        <taxon>Bacillota</taxon>
        <taxon>Clostridia</taxon>
        <taxon>Eubacteriales</taxon>
        <taxon>Clostridiaceae</taxon>
        <taxon>Clostridium</taxon>
    </lineage>
</organism>
<dbReference type="InterPro" id="IPR019734">
    <property type="entry name" value="TPR_rpt"/>
</dbReference>
<dbReference type="PROSITE" id="PS50005">
    <property type="entry name" value="TPR"/>
    <property type="match status" value="1"/>
</dbReference>
<proteinExistence type="predicted"/>
<keyword evidence="2" id="KW-1133">Transmembrane helix</keyword>
<evidence type="ECO:0000256" key="1">
    <source>
        <dbReference type="PROSITE-ProRule" id="PRU00339"/>
    </source>
</evidence>
<feature type="transmembrane region" description="Helical" evidence="2">
    <location>
        <begin position="40"/>
        <end position="60"/>
    </location>
</feature>
<dbReference type="InterPro" id="IPR011990">
    <property type="entry name" value="TPR-like_helical_dom_sf"/>
</dbReference>
<feature type="repeat" description="TPR" evidence="1">
    <location>
        <begin position="433"/>
        <end position="466"/>
    </location>
</feature>
<gene>
    <name evidence="3" type="ORF">ACJDUH_11990</name>
</gene>
<keyword evidence="2" id="KW-0472">Membrane</keyword>
<dbReference type="Proteomes" id="UP001623661">
    <property type="component" value="Unassembled WGS sequence"/>
</dbReference>
<protein>
    <submittedName>
        <fullName evidence="3">Tetratricopeptide repeat protein</fullName>
    </submittedName>
</protein>
<dbReference type="SMART" id="SM00028">
    <property type="entry name" value="TPR"/>
    <property type="match status" value="1"/>
</dbReference>
<dbReference type="SUPFAM" id="SSF48452">
    <property type="entry name" value="TPR-like"/>
    <property type="match status" value="1"/>
</dbReference>
<accession>A0ABW8TUB7</accession>
<keyword evidence="2" id="KW-0812">Transmembrane</keyword>
<dbReference type="EMBL" id="JBJHZY010000002">
    <property type="protein sequence ID" value="MFL0268813.1"/>
    <property type="molecule type" value="Genomic_DNA"/>
</dbReference>
<feature type="transmembrane region" description="Helical" evidence="2">
    <location>
        <begin position="72"/>
        <end position="90"/>
    </location>
</feature>
<evidence type="ECO:0000256" key="2">
    <source>
        <dbReference type="SAM" id="Phobius"/>
    </source>
</evidence>
<keyword evidence="1" id="KW-0802">TPR repeat</keyword>
<dbReference type="Pfam" id="PF14559">
    <property type="entry name" value="TPR_19"/>
    <property type="match status" value="1"/>
</dbReference>
<sequence>MRDNKELPQESIISGKDDSKSIENKLNNINKSKIRKFKSALFPIIAFVIPTLLFFILSLFLNEAGNKIAEKVIIFTFLNLFIYGISWIITGKSRVSFTNGRLSALIFLIMLITLCINFQFINMTNSVLAKDYGNDVFAKLKVYSKIYNQNKNSYKQSNDLSSYNTSFLSVTHKNITIYYNSELQPALPLIEAYLDDAISENNKIFPNVAISPISIRFDYNKEIFSKRNPGFTNMDGLYIDDEETAYIYINDCYKDALALGIKSANLKNTILHEYAHHFYLDFMKQNQLPWKSIPAWFDEGIASYMGEEGGGIDPPKLMVDLDKLETEKQWENYCNETNVYAEGYYAVDELILLKGKNIIKDILLKTKNEDFTTAFNDVVGFSVEDYEKSLQTDANNDWKKYFKMATPSPFPDLHWDLRIECLENYIKSKPDNINALLDLGELYENKGELDKAKKAINIVLEKEPDNSLAKHRLSLLKKEIADKQLSKDKAVN</sequence>
<keyword evidence="4" id="KW-1185">Reference proteome</keyword>
<feature type="transmembrane region" description="Helical" evidence="2">
    <location>
        <begin position="102"/>
        <end position="121"/>
    </location>
</feature>
<evidence type="ECO:0000313" key="3">
    <source>
        <dbReference type="EMBL" id="MFL0268813.1"/>
    </source>
</evidence>
<dbReference type="RefSeq" id="WP_406765435.1">
    <property type="nucleotide sequence ID" value="NZ_JBJHZY010000002.1"/>
</dbReference>
<name>A0ABW8TUB7_9CLOT</name>
<evidence type="ECO:0000313" key="4">
    <source>
        <dbReference type="Proteomes" id="UP001623661"/>
    </source>
</evidence>
<comment type="caution">
    <text evidence="3">The sequence shown here is derived from an EMBL/GenBank/DDBJ whole genome shotgun (WGS) entry which is preliminary data.</text>
</comment>
<dbReference type="Gene3D" id="1.25.40.10">
    <property type="entry name" value="Tetratricopeptide repeat domain"/>
    <property type="match status" value="1"/>
</dbReference>
<reference evidence="3 4" key="1">
    <citation type="submission" date="2024-11" db="EMBL/GenBank/DDBJ databases">
        <authorList>
            <person name="Heng Y.C."/>
            <person name="Lim A.C.H."/>
            <person name="Lee J.K.Y."/>
            <person name="Kittelmann S."/>
        </authorList>
    </citation>
    <scope>NUCLEOTIDE SEQUENCE [LARGE SCALE GENOMIC DNA]</scope>
    <source>
        <strain evidence="3 4">WILCCON 0202</strain>
    </source>
</reference>